<evidence type="ECO:0000313" key="12">
    <source>
        <dbReference type="EMBL" id="CCH43275.1"/>
    </source>
</evidence>
<dbReference type="GO" id="GO:0016020">
    <property type="term" value="C:membrane"/>
    <property type="evidence" value="ECO:0007669"/>
    <property type="project" value="UniProtKB-SubCell"/>
</dbReference>
<feature type="transmembrane region" description="Helical" evidence="10">
    <location>
        <begin position="171"/>
        <end position="194"/>
    </location>
</feature>
<feature type="transmembrane region" description="Helical" evidence="10">
    <location>
        <begin position="206"/>
        <end position="233"/>
    </location>
</feature>
<evidence type="ECO:0000259" key="11">
    <source>
        <dbReference type="Pfam" id="PF01529"/>
    </source>
</evidence>
<dbReference type="EC" id="2.3.1.225" evidence="10"/>
<feature type="domain" description="Palmitoyltransferase DHHC" evidence="11">
    <location>
        <begin position="121"/>
        <end position="244"/>
    </location>
</feature>
<evidence type="ECO:0000256" key="9">
    <source>
        <dbReference type="ARBA" id="ARBA00048048"/>
    </source>
</evidence>
<dbReference type="PANTHER" id="PTHR12246">
    <property type="entry name" value="PALMITOYLTRANSFERASE ZDHHC16"/>
    <property type="match status" value="1"/>
</dbReference>
<comment type="subcellular location">
    <subcellularLocation>
        <location evidence="1">Membrane</location>
        <topology evidence="1">Multi-pass membrane protein</topology>
    </subcellularLocation>
</comment>
<evidence type="ECO:0000256" key="10">
    <source>
        <dbReference type="RuleBase" id="RU079119"/>
    </source>
</evidence>
<dbReference type="InParanoid" id="K0KDX1"/>
<comment type="catalytic activity">
    <reaction evidence="9 10">
        <text>L-cysteinyl-[protein] + hexadecanoyl-CoA = S-hexadecanoyl-L-cysteinyl-[protein] + CoA</text>
        <dbReference type="Rhea" id="RHEA:36683"/>
        <dbReference type="Rhea" id="RHEA-COMP:10131"/>
        <dbReference type="Rhea" id="RHEA-COMP:11032"/>
        <dbReference type="ChEBI" id="CHEBI:29950"/>
        <dbReference type="ChEBI" id="CHEBI:57287"/>
        <dbReference type="ChEBI" id="CHEBI:57379"/>
        <dbReference type="ChEBI" id="CHEBI:74151"/>
        <dbReference type="EC" id="2.3.1.225"/>
    </reaction>
</comment>
<dbReference type="STRING" id="1206466.K0KDX1"/>
<keyword evidence="2 10" id="KW-0808">Transferase</keyword>
<evidence type="ECO:0000256" key="2">
    <source>
        <dbReference type="ARBA" id="ARBA00022679"/>
    </source>
</evidence>
<keyword evidence="13" id="KW-1185">Reference proteome</keyword>
<comment type="caution">
    <text evidence="12">The sequence shown here is derived from an EMBL/GenBank/DDBJ whole genome shotgun (WGS) entry which is preliminary data.</text>
</comment>
<evidence type="ECO:0000256" key="4">
    <source>
        <dbReference type="ARBA" id="ARBA00022989"/>
    </source>
</evidence>
<evidence type="ECO:0000256" key="8">
    <source>
        <dbReference type="ARBA" id="ARBA00023315"/>
    </source>
</evidence>
<name>K0KDX1_WICCF</name>
<comment type="domain">
    <text evidence="10">The DHHC domain is required for palmitoyltransferase activity.</text>
</comment>
<evidence type="ECO:0000256" key="7">
    <source>
        <dbReference type="ARBA" id="ARBA00023288"/>
    </source>
</evidence>
<evidence type="ECO:0000256" key="5">
    <source>
        <dbReference type="ARBA" id="ARBA00023136"/>
    </source>
</evidence>
<dbReference type="PROSITE" id="PS50216">
    <property type="entry name" value="DHHC"/>
    <property type="match status" value="1"/>
</dbReference>
<dbReference type="GO" id="GO:0019706">
    <property type="term" value="F:protein-cysteine S-palmitoyltransferase activity"/>
    <property type="evidence" value="ECO:0007669"/>
    <property type="project" value="UniProtKB-EC"/>
</dbReference>
<keyword evidence="6" id="KW-0564">Palmitate</keyword>
<evidence type="ECO:0000256" key="3">
    <source>
        <dbReference type="ARBA" id="ARBA00022692"/>
    </source>
</evidence>
<reference evidence="12 13" key="1">
    <citation type="journal article" date="2012" name="Eukaryot. Cell">
        <title>Draft genome sequence of Wickerhamomyces ciferrii NRRL Y-1031 F-60-10.</title>
        <authorList>
            <person name="Schneider J."/>
            <person name="Andrea H."/>
            <person name="Blom J."/>
            <person name="Jaenicke S."/>
            <person name="Ruckert C."/>
            <person name="Schorsch C."/>
            <person name="Szczepanowski R."/>
            <person name="Farwick M."/>
            <person name="Goesmann A."/>
            <person name="Puhler A."/>
            <person name="Schaffer S."/>
            <person name="Tauch A."/>
            <person name="Kohler T."/>
            <person name="Brinkrolf K."/>
        </authorList>
    </citation>
    <scope>NUCLEOTIDE SEQUENCE [LARGE SCALE GENOMIC DNA]</scope>
    <source>
        <strain evidence="13">ATCC 14091 / BCRC 22168 / CBS 111 / JCM 3599 / NBRC 0793 / NRRL Y-1031 F-60-10</strain>
    </source>
</reference>
<proteinExistence type="inferred from homology"/>
<protein>
    <recommendedName>
        <fullName evidence="10">Palmitoyltransferase</fullName>
        <ecNumber evidence="10">2.3.1.225</ecNumber>
    </recommendedName>
</protein>
<keyword evidence="4 10" id="KW-1133">Transmembrane helix</keyword>
<dbReference type="InterPro" id="IPR039859">
    <property type="entry name" value="PFA4/ZDH16/20/ERF2-like"/>
</dbReference>
<dbReference type="Proteomes" id="UP000009328">
    <property type="component" value="Unassembled WGS sequence"/>
</dbReference>
<dbReference type="AlphaFoldDB" id="K0KDX1"/>
<evidence type="ECO:0000313" key="13">
    <source>
        <dbReference type="Proteomes" id="UP000009328"/>
    </source>
</evidence>
<feature type="transmembrane region" description="Helical" evidence="10">
    <location>
        <begin position="52"/>
        <end position="72"/>
    </location>
</feature>
<accession>K0KDX1</accession>
<dbReference type="Pfam" id="PF01529">
    <property type="entry name" value="DHHC"/>
    <property type="match status" value="1"/>
</dbReference>
<dbReference type="InterPro" id="IPR001594">
    <property type="entry name" value="Palmitoyltrfase_DHHC"/>
</dbReference>
<evidence type="ECO:0000256" key="1">
    <source>
        <dbReference type="ARBA" id="ARBA00004141"/>
    </source>
</evidence>
<dbReference type="EMBL" id="CAIF01000074">
    <property type="protein sequence ID" value="CCH43275.1"/>
    <property type="molecule type" value="Genomic_DNA"/>
</dbReference>
<dbReference type="FunCoup" id="K0KDX1">
    <property type="interactions" value="451"/>
</dbReference>
<evidence type="ECO:0000256" key="6">
    <source>
        <dbReference type="ARBA" id="ARBA00023139"/>
    </source>
</evidence>
<comment type="similarity">
    <text evidence="10">Belongs to the DHHC palmitoyltransferase family.</text>
</comment>
<keyword evidence="5 10" id="KW-0472">Membrane</keyword>
<dbReference type="eggNOG" id="KOG1315">
    <property type="taxonomic scope" value="Eukaryota"/>
</dbReference>
<dbReference type="HOGENOM" id="CLU_027721_0_0_1"/>
<keyword evidence="7" id="KW-0449">Lipoprotein</keyword>
<organism evidence="12 13">
    <name type="scientific">Wickerhamomyces ciferrii (strain ATCC 14091 / BCRC 22168 / CBS 111 / JCM 3599 / NBRC 0793 / NRRL Y-1031 F-60-10)</name>
    <name type="common">Yeast</name>
    <name type="synonym">Pichia ciferrii</name>
    <dbReference type="NCBI Taxonomy" id="1206466"/>
    <lineage>
        <taxon>Eukaryota</taxon>
        <taxon>Fungi</taxon>
        <taxon>Dikarya</taxon>
        <taxon>Ascomycota</taxon>
        <taxon>Saccharomycotina</taxon>
        <taxon>Saccharomycetes</taxon>
        <taxon>Phaffomycetales</taxon>
        <taxon>Wickerhamomycetaceae</taxon>
        <taxon>Wickerhamomyces</taxon>
    </lineage>
</organism>
<keyword evidence="3 10" id="KW-0812">Transmembrane</keyword>
<gene>
    <name evidence="12" type="ORF">BN7_2823</name>
</gene>
<sequence>MSIPRNNMLWRIEKCCCALASLFPKVLSNGLYLWAIYAFCYDLCLQEIGGIIGLILSVIGFYLAIQGIYLYYRVIKLGAGSPLDFNELHIESEFNILQDQIDQTPPDFLIKNSLMIKSNGKFRYCDKCQVWKPDRCHHCSSCNKCWLKMDHHCPWFATCIGFKNQKSFVQFLVNTVIFGWYALLISGFKLYQFFYNENYKEEYLSFNIVILAVLGLTIGIAVGLFTAITIYFVSQNLTTIEYYDYTRYRNNLEIANDSYYQYSKKPSAKDLGNAYNLGSITKNFQTVLGETWSEWLLPIDNKSTGEIFYDKGLIYPANPKIKDALVSNSKLQHQLLRELQHSSYNHSPVDTDRLV</sequence>
<keyword evidence="8 10" id="KW-0012">Acyltransferase</keyword>